<proteinExistence type="predicted"/>
<evidence type="ECO:0000256" key="5">
    <source>
        <dbReference type="ARBA" id="ARBA00023136"/>
    </source>
</evidence>
<evidence type="ECO:0000256" key="3">
    <source>
        <dbReference type="ARBA" id="ARBA00022692"/>
    </source>
</evidence>
<dbReference type="Gene3D" id="1.20.81.30">
    <property type="entry name" value="Type II secretion system (T2SS), domain F"/>
    <property type="match status" value="1"/>
</dbReference>
<dbReference type="InterPro" id="IPR018076">
    <property type="entry name" value="T2SS_GspF_dom"/>
</dbReference>
<evidence type="ECO:0000256" key="1">
    <source>
        <dbReference type="ARBA" id="ARBA00004651"/>
    </source>
</evidence>
<feature type="transmembrane region" description="Helical" evidence="6">
    <location>
        <begin position="80"/>
        <end position="97"/>
    </location>
</feature>
<dbReference type="GO" id="GO:0005886">
    <property type="term" value="C:plasma membrane"/>
    <property type="evidence" value="ECO:0007669"/>
    <property type="project" value="UniProtKB-SubCell"/>
</dbReference>
<feature type="transmembrane region" description="Helical" evidence="6">
    <location>
        <begin position="6"/>
        <end position="22"/>
    </location>
</feature>
<keyword evidence="2" id="KW-1003">Cell membrane</keyword>
<organism evidence="8 9">
    <name type="scientific">Kroppenstedtia pulmonis</name>
    <dbReference type="NCBI Taxonomy" id="1380685"/>
    <lineage>
        <taxon>Bacteria</taxon>
        <taxon>Bacillati</taxon>
        <taxon>Bacillota</taxon>
        <taxon>Bacilli</taxon>
        <taxon>Bacillales</taxon>
        <taxon>Thermoactinomycetaceae</taxon>
        <taxon>Kroppenstedtia</taxon>
    </lineage>
</organism>
<feature type="transmembrane region" description="Helical" evidence="6">
    <location>
        <begin position="249"/>
        <end position="269"/>
    </location>
</feature>
<dbReference type="PANTHER" id="PTHR35007:SF1">
    <property type="entry name" value="PILUS ASSEMBLY PROTEIN"/>
    <property type="match status" value="1"/>
</dbReference>
<comment type="subcellular location">
    <subcellularLocation>
        <location evidence="1">Cell membrane</location>
        <topology evidence="1">Multi-pass membrane protein</topology>
    </subcellularLocation>
</comment>
<feature type="transmembrane region" description="Helical" evidence="6">
    <location>
        <begin position="275"/>
        <end position="299"/>
    </location>
</feature>
<evidence type="ECO:0000256" key="4">
    <source>
        <dbReference type="ARBA" id="ARBA00022989"/>
    </source>
</evidence>
<dbReference type="RefSeq" id="WP_173219374.1">
    <property type="nucleotide sequence ID" value="NZ_CP048104.1"/>
</dbReference>
<sequence length="307" mass="34649">MMIALFGGGSVFCFIMVLYFGMQYRREKNQFHDQMGQSAYSGSQDRWSDRLADRLDETKWAQRLEPQLKKASIKIQPSEYGAILVALGILLLLFLHWGADAPLWLSIIISISLVPFASKMFLSSRKLIYIRKVDSQLSETCRLLSSAARAGLSIPQGLDLVVKEMPPPISDELAIVVRELQLGRDLELSLQDLHARVNSRDIRIFINALIIQQRAGGDLGRVLSEMAGTMEERKIIAKTISASISQSRYTAYLLPMISLLMVYMMSQMIDDFFDFFTSLMGIVVLIIFLVMQVVGFILIKKIADIKV</sequence>
<dbReference type="EMBL" id="CP048104">
    <property type="protein sequence ID" value="QKG83159.1"/>
    <property type="molecule type" value="Genomic_DNA"/>
</dbReference>
<feature type="domain" description="Type II secretion system protein GspF" evidence="7">
    <location>
        <begin position="141"/>
        <end position="265"/>
    </location>
</feature>
<dbReference type="PANTHER" id="PTHR35007">
    <property type="entry name" value="INTEGRAL MEMBRANE PROTEIN-RELATED"/>
    <property type="match status" value="1"/>
</dbReference>
<evidence type="ECO:0000256" key="6">
    <source>
        <dbReference type="SAM" id="Phobius"/>
    </source>
</evidence>
<evidence type="ECO:0000313" key="8">
    <source>
        <dbReference type="EMBL" id="QKG83159.1"/>
    </source>
</evidence>
<dbReference type="Pfam" id="PF00482">
    <property type="entry name" value="T2SSF"/>
    <property type="match status" value="1"/>
</dbReference>
<dbReference type="InterPro" id="IPR042094">
    <property type="entry name" value="T2SS_GspF_sf"/>
</dbReference>
<dbReference type="Proteomes" id="UP000503088">
    <property type="component" value="Chromosome"/>
</dbReference>
<gene>
    <name evidence="8" type="ORF">GXN76_00900</name>
</gene>
<evidence type="ECO:0000256" key="2">
    <source>
        <dbReference type="ARBA" id="ARBA00022475"/>
    </source>
</evidence>
<evidence type="ECO:0000313" key="9">
    <source>
        <dbReference type="Proteomes" id="UP000503088"/>
    </source>
</evidence>
<keyword evidence="3 6" id="KW-0812">Transmembrane</keyword>
<protein>
    <recommendedName>
        <fullName evidence="7">Type II secretion system protein GspF domain-containing protein</fullName>
    </recommendedName>
</protein>
<reference evidence="8 9" key="1">
    <citation type="submission" date="2020-01" db="EMBL/GenBank/DDBJ databases">
        <authorList>
            <person name="Gulvik C.A."/>
            <person name="Batra D.G."/>
        </authorList>
    </citation>
    <scope>NUCLEOTIDE SEQUENCE [LARGE SCALE GENOMIC DNA]</scope>
    <source>
        <strain evidence="8 9">W9323</strain>
    </source>
</reference>
<keyword evidence="5 6" id="KW-0472">Membrane</keyword>
<keyword evidence="4 6" id="KW-1133">Transmembrane helix</keyword>
<keyword evidence="9" id="KW-1185">Reference proteome</keyword>
<dbReference type="AlphaFoldDB" id="A0A7D3XHF6"/>
<name>A0A7D3XHF6_9BACL</name>
<dbReference type="KEGG" id="kpul:GXN76_00900"/>
<accession>A0A7D3XHF6</accession>
<feature type="transmembrane region" description="Helical" evidence="6">
    <location>
        <begin position="103"/>
        <end position="122"/>
    </location>
</feature>
<evidence type="ECO:0000259" key="7">
    <source>
        <dbReference type="Pfam" id="PF00482"/>
    </source>
</evidence>